<reference evidence="1" key="1">
    <citation type="journal article" date="2018" name="Mol. Ecol.">
        <title>Virus-virus interactions and host ecology are associated with RNA virome structure in wild birds.</title>
        <authorList>
            <person name="Wille M."/>
            <person name="Eden J.S."/>
            <person name="Shi M."/>
            <person name="Klaassen M."/>
            <person name="Hurt A.C."/>
            <person name="Holmes E.C."/>
        </authorList>
    </citation>
    <scope>NUCLEOTIDE SEQUENCE</scope>
    <source>
        <strain evidence="1">MW05</strain>
    </source>
</reference>
<evidence type="ECO:0000313" key="1">
    <source>
        <dbReference type="EMBL" id="AXF38733.1"/>
    </source>
</evidence>
<protein>
    <submittedName>
        <fullName evidence="1">Viral structural protein 3</fullName>
    </submittedName>
</protein>
<accession>A0A3G1RPF8</accession>
<proteinExistence type="predicted"/>
<gene>
    <name evidence="1" type="primary">VP3</name>
</gene>
<name>A0A3G1RPF8_9REOV</name>
<organism evidence="1">
    <name type="scientific">Ruddy turnstone rotavirus</name>
    <dbReference type="NCBI Taxonomy" id="2212774"/>
    <lineage>
        <taxon>Viruses</taxon>
        <taxon>Riboviria</taxon>
        <taxon>Orthornavirae</taxon>
        <taxon>Duplornaviricota</taxon>
        <taxon>Resentoviricetes</taxon>
        <taxon>Reovirales</taxon>
        <taxon>Sedoreoviridae</taxon>
        <taxon>Rotavirus</taxon>
    </lineage>
</organism>
<sequence>MAKLIEFTDSGVGVTNREQLFKISNSLEKYIEINPSTDIEDYIHNSTHYVTIDKRNSSSIIGVHEQLFPTSIYVSDKKHYKFGSCRHITANILHVDHNVFVDNVVYFKDYCPDGWSIQQCDSDDDQFGDFAIRHLFDNCNGLTVGQYLSKYTYGTIPKPTKSVNDEFQELMLNVTTPVEEADYDSYYYNIQRRQIGTAVRNTVFDLIKANNWNVNIIGPEFESFELLVKLLISDYTGNVRLYTIDESANHDYNAELRRYKKKNLTLAIVLAVKWKFENAFCRLLLHHLLFKRSFSCIYVHTAYNVENWVNNYKYLPIKVVESLQDEKINSIYFGFKVIDCSSSYALNEMGEKVVYTPTPYDDKNNAWIISICGKLQGNHYNKDDAIASKLNNYSNFVYGGNKFTADDLDLNYVNIGLYSISNTKNSKELLKTVMSYSHIITFPLHQTFDWKDTYKLPNEIFPNKVTQNKFEDWIINPKLAMLELGSEIVSEMVFLQISKYRCFISDIYQHCVSFRFRQKEYFSDKTFSHIGIRQVSIYNRDRYLTSRLNAYVNRQASKSIDMSTIVKTKFGGFSGHLIAVETFTNQLIYTMSPMRWSKRAFSDMIYKKNDPAKNADGEKHTREDFVNTYAYLDMYYTFFEDKLVNNETADNPSYYIAVKVGEGHITLQLTNKDPSMCLEQIIGVIKGIQLRLIGLSKFGTLPIALYQTESVIQYHIVKILRKMNIGCQQSRPYIMHMTMKEGVKPISTVTIDKKNVYCKKINA</sequence>
<dbReference type="EMBL" id="MH453866">
    <property type="protein sequence ID" value="AXF38733.1"/>
    <property type="molecule type" value="Genomic_RNA"/>
</dbReference>